<keyword evidence="2" id="KW-1185">Reference proteome</keyword>
<reference evidence="1 2" key="1">
    <citation type="submission" date="2011-09" db="EMBL/GenBank/DDBJ databases">
        <title>The draft genome of Treponema saccharophilum DSM 2985.</title>
        <authorList>
            <consortium name="US DOE Joint Genome Institute (JGI-PGF)"/>
            <person name="Lucas S."/>
            <person name="Copeland A."/>
            <person name="Lapidus A."/>
            <person name="Glavina del Rio T."/>
            <person name="Dalin E."/>
            <person name="Tice H."/>
            <person name="Bruce D."/>
            <person name="Goodwin L."/>
            <person name="Pitluck S."/>
            <person name="Peters L."/>
            <person name="Kyrpides N."/>
            <person name="Mavromatis K."/>
            <person name="Ivanova N."/>
            <person name="Markowitz V."/>
            <person name="Cheng J.-F."/>
            <person name="Hugenholtz P."/>
            <person name="Woyke T."/>
            <person name="Wu D."/>
            <person name="Gronow S."/>
            <person name="Wellnitz S."/>
            <person name="Brambilla E."/>
            <person name="Klenk H.-P."/>
            <person name="Eisen J.A."/>
        </authorList>
    </citation>
    <scope>NUCLEOTIDE SEQUENCE [LARGE SCALE GENOMIC DNA]</scope>
    <source>
        <strain evidence="1 2">DSM 2985</strain>
    </source>
</reference>
<accession>H7EP26</accession>
<dbReference type="PATRIC" id="fig|907348.3.peg.2715"/>
<evidence type="ECO:0000313" key="2">
    <source>
        <dbReference type="Proteomes" id="UP000003571"/>
    </source>
</evidence>
<protein>
    <submittedName>
        <fullName evidence="1">Uncharacterized protein</fullName>
    </submittedName>
</protein>
<organism evidence="1 2">
    <name type="scientific">Treponema saccharophilum DSM 2985</name>
    <dbReference type="NCBI Taxonomy" id="907348"/>
    <lineage>
        <taxon>Bacteria</taxon>
        <taxon>Pseudomonadati</taxon>
        <taxon>Spirochaetota</taxon>
        <taxon>Spirochaetia</taxon>
        <taxon>Spirochaetales</taxon>
        <taxon>Treponemataceae</taxon>
        <taxon>Treponema</taxon>
    </lineage>
</organism>
<dbReference type="Proteomes" id="UP000003571">
    <property type="component" value="Unassembled WGS sequence"/>
</dbReference>
<dbReference type="OrthoDB" id="9897795at2"/>
<dbReference type="EMBL" id="AGRW01000054">
    <property type="protein sequence ID" value="EIC00659.1"/>
    <property type="molecule type" value="Genomic_DNA"/>
</dbReference>
<sequence>MESIDFTGVYETFADALTKRFAEQKKRGGDFRVAEDTIRYFFFDAAVQKGGLKASDFWLEGHFFGKEESRKNLELDALIQPEDGRKPVAIEFKYDRLGENTDSEAKTRNAGKIYKDLNRLASLSSPAKERLFVYVTEARMKNYFSGGNTQWGKSVATLPLECETTAVISAKAVRELKDKDGCGTFYNGATDDGRFAFEQDISVTRLFSHECGENEFLYIFKVEQRV</sequence>
<proteinExistence type="predicted"/>
<dbReference type="STRING" id="907348.TresaDRAFT_0132"/>
<comment type="caution">
    <text evidence="1">The sequence shown here is derived from an EMBL/GenBank/DDBJ whole genome shotgun (WGS) entry which is preliminary data.</text>
</comment>
<dbReference type="AlphaFoldDB" id="H7EP26"/>
<name>H7EP26_9SPIR</name>
<evidence type="ECO:0000313" key="1">
    <source>
        <dbReference type="EMBL" id="EIC00659.1"/>
    </source>
</evidence>
<gene>
    <name evidence="1" type="ORF">TresaDRAFT_0132</name>
</gene>
<dbReference type="RefSeq" id="WP_002706327.1">
    <property type="nucleotide sequence ID" value="NZ_AGRW01000054.1"/>
</dbReference>